<feature type="transmembrane region" description="Helical" evidence="1">
    <location>
        <begin position="19"/>
        <end position="42"/>
    </location>
</feature>
<keyword evidence="1" id="KW-1133">Transmembrane helix</keyword>
<sequence length="472" mass="51607">MEDDKLSASTTGLSWATRLTLGCLLTPVILGLLVIIGGVVWYRSFVAEGQRAVQAEVAKIRASGSPLTSVELNASYQPHPDREDVTTELLAAIASLERPEIKAQAKVLPILDNGPEPPTPGQSWAQLAEVEAYLTAAADVGKFFESLPARNPTARFPVDLTAAIAARLDHVSTIRSAARLNSLQFHADLHRTNFDQAAERPLQSFALAQCLEAEPTTLSQLIRIAIIGMAVKDTEELLRHTSPTDDQLLSLQLAARKVDMLSGLKTAIEGERAFGYTVSVCPLSMLKGGKFTADEINEFAKSMPNRPADVALILSWYRRYLEGANDSVPAGMKVADEIELEVKELEKSPLKIMYVQSLLLLPALKAAFIAVARTEAQCKSLDATLAAHRYRQANGNWPTKLEELVPKYLSAIPLDPFNGQPLLVSQSNSEFKVYSVGENQIDDGGKWSKTDRSDYGFIATWHNQASENKEPQ</sequence>
<reference evidence="2 3" key="1">
    <citation type="submission" date="2019-02" db="EMBL/GenBank/DDBJ databases">
        <title>Deep-cultivation of Planctomycetes and their phenomic and genomic characterization uncovers novel biology.</title>
        <authorList>
            <person name="Wiegand S."/>
            <person name="Jogler M."/>
            <person name="Boedeker C."/>
            <person name="Pinto D."/>
            <person name="Vollmers J."/>
            <person name="Rivas-Marin E."/>
            <person name="Kohn T."/>
            <person name="Peeters S.H."/>
            <person name="Heuer A."/>
            <person name="Rast P."/>
            <person name="Oberbeckmann S."/>
            <person name="Bunk B."/>
            <person name="Jeske O."/>
            <person name="Meyerdierks A."/>
            <person name="Storesund J.E."/>
            <person name="Kallscheuer N."/>
            <person name="Luecker S."/>
            <person name="Lage O.M."/>
            <person name="Pohl T."/>
            <person name="Merkel B.J."/>
            <person name="Hornburger P."/>
            <person name="Mueller R.-W."/>
            <person name="Bruemmer F."/>
            <person name="Labrenz M."/>
            <person name="Spormann A.M."/>
            <person name="Op den Camp H."/>
            <person name="Overmann J."/>
            <person name="Amann R."/>
            <person name="Jetten M.S.M."/>
            <person name="Mascher T."/>
            <person name="Medema M.H."/>
            <person name="Devos D.P."/>
            <person name="Kaster A.-K."/>
            <person name="Ovreas L."/>
            <person name="Rohde M."/>
            <person name="Galperin M.Y."/>
            <person name="Jogler C."/>
        </authorList>
    </citation>
    <scope>NUCLEOTIDE SEQUENCE [LARGE SCALE GENOMIC DNA]</scope>
    <source>
        <strain evidence="2 3">ETA_A8</strain>
    </source>
</reference>
<dbReference type="OrthoDB" id="223245at2"/>
<dbReference type="KEGG" id="aagg:ETAA8_66560"/>
<dbReference type="AlphaFoldDB" id="A0A517YMQ2"/>
<keyword evidence="1" id="KW-0472">Membrane</keyword>
<name>A0A517YMQ2_9BACT</name>
<proteinExistence type="predicted"/>
<dbReference type="SUPFAM" id="SSF54523">
    <property type="entry name" value="Pili subunits"/>
    <property type="match status" value="1"/>
</dbReference>
<gene>
    <name evidence="2" type="ORF">ETAA8_66560</name>
</gene>
<evidence type="ECO:0000256" key="1">
    <source>
        <dbReference type="SAM" id="Phobius"/>
    </source>
</evidence>
<evidence type="ECO:0000313" key="3">
    <source>
        <dbReference type="Proteomes" id="UP000315017"/>
    </source>
</evidence>
<dbReference type="RefSeq" id="WP_145098722.1">
    <property type="nucleotide sequence ID" value="NZ_CP036274.1"/>
</dbReference>
<dbReference type="EMBL" id="CP036274">
    <property type="protein sequence ID" value="QDU31497.1"/>
    <property type="molecule type" value="Genomic_DNA"/>
</dbReference>
<dbReference type="Proteomes" id="UP000315017">
    <property type="component" value="Chromosome"/>
</dbReference>
<dbReference type="InterPro" id="IPR045584">
    <property type="entry name" value="Pilin-like"/>
</dbReference>
<keyword evidence="3" id="KW-1185">Reference proteome</keyword>
<protein>
    <submittedName>
        <fullName evidence="2">Uncharacterized protein</fullName>
    </submittedName>
</protein>
<accession>A0A517YMQ2</accession>
<keyword evidence="1" id="KW-0812">Transmembrane</keyword>
<evidence type="ECO:0000313" key="2">
    <source>
        <dbReference type="EMBL" id="QDU31497.1"/>
    </source>
</evidence>
<organism evidence="2 3">
    <name type="scientific">Anatilimnocola aggregata</name>
    <dbReference type="NCBI Taxonomy" id="2528021"/>
    <lineage>
        <taxon>Bacteria</taxon>
        <taxon>Pseudomonadati</taxon>
        <taxon>Planctomycetota</taxon>
        <taxon>Planctomycetia</taxon>
        <taxon>Pirellulales</taxon>
        <taxon>Pirellulaceae</taxon>
        <taxon>Anatilimnocola</taxon>
    </lineage>
</organism>